<keyword evidence="1" id="KW-0175">Coiled coil</keyword>
<feature type="signal peptide" evidence="2">
    <location>
        <begin position="1"/>
        <end position="20"/>
    </location>
</feature>
<protein>
    <submittedName>
        <fullName evidence="3">Uncharacterized protein</fullName>
    </submittedName>
</protein>
<dbReference type="AlphaFoldDB" id="A0A7H9DY65"/>
<dbReference type="EMBL" id="CP040908">
    <property type="protein sequence ID" value="QLL59691.1"/>
    <property type="molecule type" value="Genomic_DNA"/>
</dbReference>
<evidence type="ECO:0000256" key="1">
    <source>
        <dbReference type="SAM" id="Coils"/>
    </source>
</evidence>
<gene>
    <name evidence="3" type="ORF">FH779_17070</name>
</gene>
<proteinExistence type="predicted"/>
<sequence>MKKILLSTLVALIGASSLSAQINTNAFDLSASSGDLKIRRYDNGDLVWKNAISPVNNQLVINYHLGFTEGVSIVGKTAIEGDLYGQNASFYGTLLGFNTFNTFDYNNQKVAHYGLSRIGNVVGLSGWDGLKFFSNGTEQMVLTAGKLGIGTSNPDEKLTVKGKIHAEEIIVDLAVPADYVFQKYFTGKSELKADYEFPKLEEVEKFVKENNHLPGIPSAKEIQEKGLKVGEMNNLLLQKIEELTLLLIEQNKKMAQQEERINELETKK</sequence>
<dbReference type="GeneID" id="78403202"/>
<dbReference type="Proteomes" id="UP000510643">
    <property type="component" value="Chromosome"/>
</dbReference>
<name>A0A7H9DY65_9FLAO</name>
<evidence type="ECO:0000313" key="3">
    <source>
        <dbReference type="EMBL" id="QLL59691.1"/>
    </source>
</evidence>
<dbReference type="RefSeq" id="WP_180905555.1">
    <property type="nucleotide sequence ID" value="NZ_CP040908.1"/>
</dbReference>
<keyword evidence="2" id="KW-0732">Signal</keyword>
<feature type="chain" id="PRO_5028979228" evidence="2">
    <location>
        <begin position="21"/>
        <end position="268"/>
    </location>
</feature>
<organism evidence="3 4">
    <name type="scientific">Empedobacter falsenii</name>
    <dbReference type="NCBI Taxonomy" id="343874"/>
    <lineage>
        <taxon>Bacteria</taxon>
        <taxon>Pseudomonadati</taxon>
        <taxon>Bacteroidota</taxon>
        <taxon>Flavobacteriia</taxon>
        <taxon>Flavobacteriales</taxon>
        <taxon>Weeksellaceae</taxon>
        <taxon>Empedobacter</taxon>
    </lineage>
</organism>
<accession>A0A7H9DY65</accession>
<dbReference type="KEGG" id="efal:FH779_17070"/>
<evidence type="ECO:0000313" key="4">
    <source>
        <dbReference type="Proteomes" id="UP000510643"/>
    </source>
</evidence>
<evidence type="ECO:0000256" key="2">
    <source>
        <dbReference type="SAM" id="SignalP"/>
    </source>
</evidence>
<keyword evidence="4" id="KW-1185">Reference proteome</keyword>
<reference evidence="3 4" key="1">
    <citation type="submission" date="2019-06" db="EMBL/GenBank/DDBJ databases">
        <title>Emergence of pandrug resistant Empedobacter falsenii in China.</title>
        <authorList>
            <person name="Dong N."/>
            <person name="Chen S."/>
            <person name="Zhang R."/>
        </authorList>
    </citation>
    <scope>NUCLEOTIDE SEQUENCE [LARGE SCALE GENOMIC DNA]</scope>
    <source>
        <strain evidence="3 4">1681-1</strain>
    </source>
</reference>
<feature type="coiled-coil region" evidence="1">
    <location>
        <begin position="240"/>
        <end position="267"/>
    </location>
</feature>